<dbReference type="RefSeq" id="WP_090214107.1">
    <property type="nucleotide sequence ID" value="NZ_FOYO01000001.1"/>
</dbReference>
<dbReference type="Proteomes" id="UP000199658">
    <property type="component" value="Unassembled WGS sequence"/>
</dbReference>
<dbReference type="AlphaFoldDB" id="A0A1I6GEP0"/>
<sequence>MLKRAFLASLLAATPLQALTLTEMSDSIEACHLPHAEVDATVDALAAQGWVPVPQGDLAPEIIELLIWPQVAFYATGDTGGEQIKAIVELQRKTVAGFAKKKDIPQSKTRILTRQIGTDVEAALVFWLQPDPAQTNIICRFALSSTSLIGHTAGGFAAPQVVDQSDATATKSFSVTVMNAGHLANQIAAPVNVSGVVETQTSFATGGN</sequence>
<dbReference type="STRING" id="670154.SAMN04488002_1356"/>
<gene>
    <name evidence="2" type="ORF">SAMN04488002_1356</name>
</gene>
<feature type="signal peptide" evidence="1">
    <location>
        <begin position="1"/>
        <end position="18"/>
    </location>
</feature>
<protein>
    <submittedName>
        <fullName evidence="2">Uncharacterized protein</fullName>
    </submittedName>
</protein>
<organism evidence="2 3">
    <name type="scientific">Litoreibacter janthinus</name>
    <dbReference type="NCBI Taxonomy" id="670154"/>
    <lineage>
        <taxon>Bacteria</taxon>
        <taxon>Pseudomonadati</taxon>
        <taxon>Pseudomonadota</taxon>
        <taxon>Alphaproteobacteria</taxon>
        <taxon>Rhodobacterales</taxon>
        <taxon>Roseobacteraceae</taxon>
        <taxon>Litoreibacter</taxon>
    </lineage>
</organism>
<evidence type="ECO:0000313" key="3">
    <source>
        <dbReference type="Proteomes" id="UP000199658"/>
    </source>
</evidence>
<keyword evidence="3" id="KW-1185">Reference proteome</keyword>
<name>A0A1I6GEP0_9RHOB</name>
<keyword evidence="1" id="KW-0732">Signal</keyword>
<feature type="chain" id="PRO_5011533356" evidence="1">
    <location>
        <begin position="19"/>
        <end position="208"/>
    </location>
</feature>
<accession>A0A1I6GEP0</accession>
<dbReference type="OrthoDB" id="7659044at2"/>
<dbReference type="EMBL" id="FOYO01000001">
    <property type="protein sequence ID" value="SFR40675.1"/>
    <property type="molecule type" value="Genomic_DNA"/>
</dbReference>
<reference evidence="3" key="1">
    <citation type="submission" date="2016-10" db="EMBL/GenBank/DDBJ databases">
        <authorList>
            <person name="Varghese N."/>
            <person name="Submissions S."/>
        </authorList>
    </citation>
    <scope>NUCLEOTIDE SEQUENCE [LARGE SCALE GENOMIC DNA]</scope>
    <source>
        <strain evidence="3">DSM 26921</strain>
    </source>
</reference>
<evidence type="ECO:0000313" key="2">
    <source>
        <dbReference type="EMBL" id="SFR40675.1"/>
    </source>
</evidence>
<evidence type="ECO:0000256" key="1">
    <source>
        <dbReference type="SAM" id="SignalP"/>
    </source>
</evidence>
<proteinExistence type="predicted"/>